<reference evidence="1" key="1">
    <citation type="submission" date="2021-05" db="EMBL/GenBank/DDBJ databases">
        <authorList>
            <person name="Alioto T."/>
            <person name="Alioto T."/>
            <person name="Gomez Garrido J."/>
        </authorList>
    </citation>
    <scope>NUCLEOTIDE SEQUENCE</scope>
</reference>
<dbReference type="EMBL" id="HBUF01551331">
    <property type="protein sequence ID" value="CAG6758988.1"/>
    <property type="molecule type" value="Transcribed_RNA"/>
</dbReference>
<dbReference type="AlphaFoldDB" id="A0A8D8WMB3"/>
<proteinExistence type="predicted"/>
<evidence type="ECO:0000313" key="1">
    <source>
        <dbReference type="EMBL" id="CAG6663425.1"/>
    </source>
</evidence>
<protein>
    <submittedName>
        <fullName evidence="1">Uncharacterized protein</fullName>
    </submittedName>
</protein>
<organism evidence="1">
    <name type="scientific">Cacopsylla melanoneura</name>
    <dbReference type="NCBI Taxonomy" id="428564"/>
    <lineage>
        <taxon>Eukaryota</taxon>
        <taxon>Metazoa</taxon>
        <taxon>Ecdysozoa</taxon>
        <taxon>Arthropoda</taxon>
        <taxon>Hexapoda</taxon>
        <taxon>Insecta</taxon>
        <taxon>Pterygota</taxon>
        <taxon>Neoptera</taxon>
        <taxon>Paraneoptera</taxon>
        <taxon>Hemiptera</taxon>
        <taxon>Sternorrhyncha</taxon>
        <taxon>Psylloidea</taxon>
        <taxon>Psyllidae</taxon>
        <taxon>Psyllinae</taxon>
        <taxon>Cacopsylla</taxon>
    </lineage>
</organism>
<name>A0A8D8WMB3_9HEMI</name>
<dbReference type="EMBL" id="HBUF01035488">
    <property type="protein sequence ID" value="CAG6616376.1"/>
    <property type="molecule type" value="Transcribed_RNA"/>
</dbReference>
<sequence>MTQSKDPFERLIVGYSVHHIIQVTGYLAKSKTHSPGVMTHRQQDLMMSHLSLTYPLYPIVPCVIYPPLREVPALQPIVQKVPFVLHHVVVINYLLSLHPVCVRTNC</sequence>
<dbReference type="EMBL" id="HBUF01205161">
    <property type="protein sequence ID" value="CAG6663425.1"/>
    <property type="molecule type" value="Transcribed_RNA"/>
</dbReference>
<accession>A0A8D8WMB3</accession>